<feature type="region of interest" description="Disordered" evidence="1">
    <location>
        <begin position="160"/>
        <end position="320"/>
    </location>
</feature>
<dbReference type="EMBL" id="JACHIN010000022">
    <property type="protein sequence ID" value="MBB5084287.1"/>
    <property type="molecule type" value="Genomic_DNA"/>
</dbReference>
<name>A0A7W8ADH9_9ACTN</name>
<protein>
    <recommendedName>
        <fullName evidence="5">DUF2567 domain-containing protein</fullName>
    </recommendedName>
</protein>
<organism evidence="3 4">
    <name type="scientific">Nonomuraea endophytica</name>
    <dbReference type="NCBI Taxonomy" id="714136"/>
    <lineage>
        <taxon>Bacteria</taxon>
        <taxon>Bacillati</taxon>
        <taxon>Actinomycetota</taxon>
        <taxon>Actinomycetes</taxon>
        <taxon>Streptosporangiales</taxon>
        <taxon>Streptosporangiaceae</taxon>
        <taxon>Nonomuraea</taxon>
    </lineage>
</organism>
<feature type="compositionally biased region" description="Low complexity" evidence="1">
    <location>
        <begin position="234"/>
        <end position="243"/>
    </location>
</feature>
<keyword evidence="4" id="KW-1185">Reference proteome</keyword>
<evidence type="ECO:0000256" key="2">
    <source>
        <dbReference type="SAM" id="Phobius"/>
    </source>
</evidence>
<feature type="transmembrane region" description="Helical" evidence="2">
    <location>
        <begin position="49"/>
        <end position="68"/>
    </location>
</feature>
<feature type="transmembrane region" description="Helical" evidence="2">
    <location>
        <begin position="75"/>
        <end position="99"/>
    </location>
</feature>
<evidence type="ECO:0000256" key="1">
    <source>
        <dbReference type="SAM" id="MobiDB-lite"/>
    </source>
</evidence>
<keyword evidence="2" id="KW-1133">Transmembrane helix</keyword>
<evidence type="ECO:0000313" key="3">
    <source>
        <dbReference type="EMBL" id="MBB5084287.1"/>
    </source>
</evidence>
<feature type="compositionally biased region" description="Polar residues" evidence="1">
    <location>
        <begin position="200"/>
        <end position="211"/>
    </location>
</feature>
<gene>
    <name evidence="3" type="ORF">HNR40_009796</name>
</gene>
<feature type="transmembrane region" description="Helical" evidence="2">
    <location>
        <begin position="12"/>
        <end position="37"/>
    </location>
</feature>
<sequence length="320" mass="34422">MSQPRSGLVRGLFAGFVAMLVAGAAYSAGAYGFALLPYDVRWFTGDQRLFAHTVLGLVIAVIIWLTLWLTRPRSLIVPVLAALFAFGARTIGSVGSGLATSVKSGFPLSSLDDHALTIAGELPELLRASTTFWQGVAVAATPAFLLTLLRVLRLRRHDRVAAAPTPTTPTPTTPKADHPGTPATLAQTATSAHPGEPTTPAHSASPTQDLFTPQPAPDPFSAQSAQDPATSEWADAARAVADPEAFRRPGDEPEPAQRRADNREHTQRRGEEREHTQRRADKPEHTQRPAEERGAFEPLQPPARRPVPDMFAPPREPGES</sequence>
<accession>A0A7W8ADH9</accession>
<evidence type="ECO:0008006" key="5">
    <source>
        <dbReference type="Google" id="ProtNLM"/>
    </source>
</evidence>
<proteinExistence type="predicted"/>
<keyword evidence="2" id="KW-0812">Transmembrane</keyword>
<feature type="compositionally biased region" description="Basic and acidic residues" evidence="1">
    <location>
        <begin position="244"/>
        <end position="295"/>
    </location>
</feature>
<dbReference type="RefSeq" id="WP_184974097.1">
    <property type="nucleotide sequence ID" value="NZ_JACHIN010000022.1"/>
</dbReference>
<feature type="transmembrane region" description="Helical" evidence="2">
    <location>
        <begin position="132"/>
        <end position="152"/>
    </location>
</feature>
<reference evidence="3 4" key="1">
    <citation type="submission" date="2020-08" db="EMBL/GenBank/DDBJ databases">
        <title>Genomic Encyclopedia of Type Strains, Phase IV (KMG-IV): sequencing the most valuable type-strain genomes for metagenomic binning, comparative biology and taxonomic classification.</title>
        <authorList>
            <person name="Goeker M."/>
        </authorList>
    </citation>
    <scope>NUCLEOTIDE SEQUENCE [LARGE SCALE GENOMIC DNA]</scope>
    <source>
        <strain evidence="3 4">DSM 45385</strain>
    </source>
</reference>
<keyword evidence="2" id="KW-0472">Membrane</keyword>
<dbReference type="Proteomes" id="UP000568380">
    <property type="component" value="Unassembled WGS sequence"/>
</dbReference>
<evidence type="ECO:0000313" key="4">
    <source>
        <dbReference type="Proteomes" id="UP000568380"/>
    </source>
</evidence>
<dbReference type="AlphaFoldDB" id="A0A7W8ADH9"/>
<comment type="caution">
    <text evidence="3">The sequence shown here is derived from an EMBL/GenBank/DDBJ whole genome shotgun (WGS) entry which is preliminary data.</text>
</comment>